<protein>
    <submittedName>
        <fullName evidence="1">Uncharacterized protein</fullName>
    </submittedName>
</protein>
<gene>
    <name evidence="1" type="ORF">N7469_002259</name>
</gene>
<sequence>MAPTTIYDDEARTKLDELAAWLSETNKFQKHQDNLLRCIDEDRHAKVDPVLEKLAFKKTVITIPLTYQTMY</sequence>
<dbReference type="GeneID" id="81380346"/>
<name>A0A9W9TU13_PENCI</name>
<dbReference type="OrthoDB" id="4252872at2759"/>
<reference evidence="1" key="1">
    <citation type="submission" date="2022-11" db="EMBL/GenBank/DDBJ databases">
        <authorList>
            <person name="Petersen C."/>
        </authorList>
    </citation>
    <scope>NUCLEOTIDE SEQUENCE</scope>
    <source>
        <strain evidence="1">IBT 23319</strain>
    </source>
</reference>
<dbReference type="Proteomes" id="UP001147733">
    <property type="component" value="Unassembled WGS sequence"/>
</dbReference>
<proteinExistence type="predicted"/>
<accession>A0A9W9TU13</accession>
<keyword evidence="2" id="KW-1185">Reference proteome</keyword>
<evidence type="ECO:0000313" key="2">
    <source>
        <dbReference type="Proteomes" id="UP001147733"/>
    </source>
</evidence>
<organism evidence="1 2">
    <name type="scientific">Penicillium citrinum</name>
    <dbReference type="NCBI Taxonomy" id="5077"/>
    <lineage>
        <taxon>Eukaryota</taxon>
        <taxon>Fungi</taxon>
        <taxon>Dikarya</taxon>
        <taxon>Ascomycota</taxon>
        <taxon>Pezizomycotina</taxon>
        <taxon>Eurotiomycetes</taxon>
        <taxon>Eurotiomycetidae</taxon>
        <taxon>Eurotiales</taxon>
        <taxon>Aspergillaceae</taxon>
        <taxon>Penicillium</taxon>
    </lineage>
</organism>
<comment type="caution">
    <text evidence="1">The sequence shown here is derived from an EMBL/GenBank/DDBJ whole genome shotgun (WGS) entry which is preliminary data.</text>
</comment>
<reference evidence="1" key="2">
    <citation type="journal article" date="2023" name="IMA Fungus">
        <title>Comparative genomic study of the Penicillium genus elucidates a diverse pangenome and 15 lateral gene transfer events.</title>
        <authorList>
            <person name="Petersen C."/>
            <person name="Sorensen T."/>
            <person name="Nielsen M.R."/>
            <person name="Sondergaard T.E."/>
            <person name="Sorensen J.L."/>
            <person name="Fitzpatrick D.A."/>
            <person name="Frisvad J.C."/>
            <person name="Nielsen K.L."/>
        </authorList>
    </citation>
    <scope>NUCLEOTIDE SEQUENCE</scope>
    <source>
        <strain evidence="1">IBT 23319</strain>
    </source>
</reference>
<dbReference type="AlphaFoldDB" id="A0A9W9TU13"/>
<dbReference type="RefSeq" id="XP_056503673.1">
    <property type="nucleotide sequence ID" value="XM_056641179.1"/>
</dbReference>
<evidence type="ECO:0000313" key="1">
    <source>
        <dbReference type="EMBL" id="KAJ5240668.1"/>
    </source>
</evidence>
<dbReference type="EMBL" id="JAPQKT010000002">
    <property type="protein sequence ID" value="KAJ5240668.1"/>
    <property type="molecule type" value="Genomic_DNA"/>
</dbReference>